<evidence type="ECO:0000313" key="3">
    <source>
        <dbReference type="Proteomes" id="UP000270034"/>
    </source>
</evidence>
<dbReference type="Gene3D" id="3.55.50.10">
    <property type="entry name" value="Baseplate protein-like domains"/>
    <property type="match status" value="1"/>
</dbReference>
<dbReference type="Gene3D" id="2.30.300.10">
    <property type="entry name" value="Baseplate protein-like domain - beta roll fold"/>
    <property type="match status" value="1"/>
</dbReference>
<dbReference type="Gene3D" id="3.30.1920.10">
    <property type="entry name" value="Baseplate protein-like domains - 2 layer sandwich fold"/>
    <property type="match status" value="1"/>
</dbReference>
<protein>
    <submittedName>
        <fullName evidence="2">Mu P family protein</fullName>
    </submittedName>
</protein>
<name>A0A2Z5ZIH4_9PROT</name>
<evidence type="ECO:0000259" key="1">
    <source>
        <dbReference type="Pfam" id="PF22255"/>
    </source>
</evidence>
<dbReference type="AlphaFoldDB" id="A0A2Z5ZIH4"/>
<evidence type="ECO:0000313" key="2">
    <source>
        <dbReference type="EMBL" id="BBC80276.1"/>
    </source>
</evidence>
<gene>
    <name evidence="2" type="ORF">AcetOrient_orf02881</name>
</gene>
<sequence>MAVTSTYKPTDNGIHVLIGKYEINNIESIDVMRSIETIPSNFTITLTLSLPDGTTSALDMLNTLDKVTIWSNQTIIHHGVLERKPRRVNSQSLEVAISGRSTIRNIFDCAAQNPGLNITATGLIDLMQQVCTPLRIEGNIIDTRPDSATEQSLTGFNLNMGENVWPVISRAASYEGVIVYDSPQGDFIVSSVNTSSSPVSTLDSNAPILDMDLVEDDSERFATYQVVLQPVSMSSETFDAPVQGIAYDDEIKKLDPYRTKQIINATMNAQGTYSQTLANWTRNRAWARSKVLSVTVAGHTYAPGKIWDVEQMVKIDLPKLNLKDTWIITDASYHYSRDAGEITALRLMHPLGLTPEPIVIAGGVAAVELPNSSANN</sequence>
<dbReference type="SUPFAM" id="SSF69279">
    <property type="entry name" value="Phage tail proteins"/>
    <property type="match status" value="2"/>
</dbReference>
<dbReference type="Proteomes" id="UP000270034">
    <property type="component" value="Chromosome"/>
</dbReference>
<dbReference type="Pfam" id="PF22255">
    <property type="entry name" value="Gp44-like_2nd"/>
    <property type="match status" value="1"/>
</dbReference>
<reference evidence="2 3" key="1">
    <citation type="submission" date="2018-02" db="EMBL/GenBank/DDBJ databases">
        <title>Acetobacter orientalis genome.</title>
        <authorList>
            <person name="Nakashima N."/>
            <person name="Tamura T."/>
        </authorList>
    </citation>
    <scope>NUCLEOTIDE SEQUENCE [LARGE SCALE GENOMIC DNA]</scope>
    <source>
        <strain evidence="2 3">FAN1</strain>
    </source>
</reference>
<dbReference type="EMBL" id="AP018515">
    <property type="protein sequence ID" value="BBC80276.1"/>
    <property type="molecule type" value="Genomic_DNA"/>
</dbReference>
<proteinExistence type="predicted"/>
<organism evidence="2 3">
    <name type="scientific">Acetobacter orientalis</name>
    <dbReference type="NCBI Taxonomy" id="146474"/>
    <lineage>
        <taxon>Bacteria</taxon>
        <taxon>Pseudomonadati</taxon>
        <taxon>Pseudomonadota</taxon>
        <taxon>Alphaproteobacteria</taxon>
        <taxon>Acetobacterales</taxon>
        <taxon>Acetobacteraceae</taxon>
        <taxon>Acetobacter</taxon>
    </lineage>
</organism>
<dbReference type="InterPro" id="IPR023399">
    <property type="entry name" value="Baseplate-like_2-layer_sand"/>
</dbReference>
<dbReference type="InterPro" id="IPR053981">
    <property type="entry name" value="Gp44/GpP-like_2nd"/>
</dbReference>
<feature type="domain" description="Baseplate hub protein gp44/GpP-like second" evidence="1">
    <location>
        <begin position="107"/>
        <end position="189"/>
    </location>
</feature>
<dbReference type="KEGG" id="aot:AcetOri_orf02881"/>
<accession>A0A2Z5ZIH4</accession>